<protein>
    <submittedName>
        <fullName evidence="1">Uncharacterized protein</fullName>
    </submittedName>
</protein>
<evidence type="ECO:0000313" key="1">
    <source>
        <dbReference type="EMBL" id="HHR96301.1"/>
    </source>
</evidence>
<comment type="caution">
    <text evidence="1">The sequence shown here is derived from an EMBL/GenBank/DDBJ whole genome shotgun (WGS) entry which is preliminary data.</text>
</comment>
<accession>A0A7C5UY70</accession>
<name>A0A7C5UY70_9CREN</name>
<organism evidence="1">
    <name type="scientific">Ignisphaera aggregans</name>
    <dbReference type="NCBI Taxonomy" id="334771"/>
    <lineage>
        <taxon>Archaea</taxon>
        <taxon>Thermoproteota</taxon>
        <taxon>Thermoprotei</taxon>
        <taxon>Desulfurococcales</taxon>
        <taxon>Desulfurococcaceae</taxon>
        <taxon>Ignisphaera</taxon>
    </lineage>
</organism>
<proteinExistence type="predicted"/>
<gene>
    <name evidence="1" type="ORF">ENL47_05705</name>
</gene>
<sequence>MVCTKIFSYIRYVVFKRVPKDFSYVDLNNYCQDLFSSLNLDHQKTVIFLTAVDISTYSHAEAVYRGIKAKSLYNARHRQSTMYKPGN</sequence>
<reference evidence="1" key="1">
    <citation type="journal article" date="2020" name="mSystems">
        <title>Genome- and Community-Level Interaction Insights into Carbon Utilization and Element Cycling Functions of Hydrothermarchaeota in Hydrothermal Sediment.</title>
        <authorList>
            <person name="Zhou Z."/>
            <person name="Liu Y."/>
            <person name="Xu W."/>
            <person name="Pan J."/>
            <person name="Luo Z.H."/>
            <person name="Li M."/>
        </authorList>
    </citation>
    <scope>NUCLEOTIDE SEQUENCE [LARGE SCALE GENOMIC DNA]</scope>
    <source>
        <strain evidence="1">SpSt-1</strain>
    </source>
</reference>
<dbReference type="InterPro" id="IPR002808">
    <property type="entry name" value="AdoCbi_amidolase"/>
</dbReference>
<dbReference type="AlphaFoldDB" id="A0A7C5UY70"/>
<dbReference type="Pfam" id="PF01955">
    <property type="entry name" value="CbiZ"/>
    <property type="match status" value="1"/>
</dbReference>
<dbReference type="EMBL" id="DRUB01000108">
    <property type="protein sequence ID" value="HHR96301.1"/>
    <property type="molecule type" value="Genomic_DNA"/>
</dbReference>